<feature type="region of interest" description="Disordered" evidence="1">
    <location>
        <begin position="494"/>
        <end position="528"/>
    </location>
</feature>
<dbReference type="Proteomes" id="UP000623795">
    <property type="component" value="Unassembled WGS sequence"/>
</dbReference>
<dbReference type="Gene3D" id="3.40.50.410">
    <property type="entry name" value="von Willebrand factor, type A domain"/>
    <property type="match status" value="1"/>
</dbReference>
<evidence type="ECO:0000313" key="3">
    <source>
        <dbReference type="EMBL" id="NMG42905.1"/>
    </source>
</evidence>
<feature type="compositionally biased region" description="Polar residues" evidence="1">
    <location>
        <begin position="494"/>
        <end position="505"/>
    </location>
</feature>
<organism evidence="3 4">
    <name type="scientific">Aromatoleum toluvorans</name>
    <dbReference type="NCBI Taxonomy" id="92002"/>
    <lineage>
        <taxon>Bacteria</taxon>
        <taxon>Pseudomonadati</taxon>
        <taxon>Pseudomonadota</taxon>
        <taxon>Betaproteobacteria</taxon>
        <taxon>Rhodocyclales</taxon>
        <taxon>Rhodocyclaceae</taxon>
        <taxon>Aromatoleum</taxon>
    </lineage>
</organism>
<dbReference type="RefSeq" id="WP_169254826.1">
    <property type="nucleotide sequence ID" value="NZ_WTVN01000004.1"/>
</dbReference>
<dbReference type="Pfam" id="PF13519">
    <property type="entry name" value="VWA_2"/>
    <property type="match status" value="1"/>
</dbReference>
<sequence length="528" mass="58017">MNAVAGPAPLLFESQESRLAALDGLMRGLWLGGLTNAQGSVEARLAALAELRAALVAGELPPAEAWRWPPPAIARGLAEAMQSLELTRYCREEGELADTVLMSLLFHVDFIVDYLDRGADEARAVAMAVDAFAADWQDRCGDMDELADVFGMLPDEAKSTRFDRIRGLLRSEGWQEVVRIRRLLERLPELADLIRRLGRASETDEPDAAGRVTELAIEEATAHRAERSTVRVPDMPGETRGIHRADRVARMLPAEAMLLGHPRLRLVWHARRAERTLLCYEDDDRMQEIRRHEEAVQRPTPRPQPAKRLEMGPMLLCVDTSGSMRGGAEAVAKAAVLEAVRTAHAQKRACHVFTFGGPGEIVDMSLPVDADGIGRLARFLGQAFRGGTDVCGPIEAALAKLEEARWREADLVIVSDGEFGATPDVAARLRTMRNERGLRVQGVLVGDRETIGFLEVADDIFWVRDWRRYGGVDTESPLESNSLTARFFPGALRTQANRDSTTSGAKASAAVRAGRHRGDLENSPETSA</sequence>
<keyword evidence="4" id="KW-1185">Reference proteome</keyword>
<dbReference type="EMBL" id="WTVN01000004">
    <property type="protein sequence ID" value="NMG42905.1"/>
    <property type="molecule type" value="Genomic_DNA"/>
</dbReference>
<accession>A0ABX1PXD4</accession>
<dbReference type="InterPro" id="IPR036465">
    <property type="entry name" value="vWFA_dom_sf"/>
</dbReference>
<dbReference type="InterPro" id="IPR002035">
    <property type="entry name" value="VWF_A"/>
</dbReference>
<evidence type="ECO:0000313" key="4">
    <source>
        <dbReference type="Proteomes" id="UP000623795"/>
    </source>
</evidence>
<evidence type="ECO:0000256" key="1">
    <source>
        <dbReference type="SAM" id="MobiDB-lite"/>
    </source>
</evidence>
<reference evidence="3 4" key="1">
    <citation type="submission" date="2019-12" db="EMBL/GenBank/DDBJ databases">
        <title>Comparative genomics gives insights into the taxonomy of the Azoarcus-Aromatoleum group and reveals separate origins of nif in the plant-associated Azoarcus and non-plant-associated Aromatoleum sub-groups.</title>
        <authorList>
            <person name="Lafos M."/>
            <person name="Maluk M."/>
            <person name="Batista M."/>
            <person name="Junghare M."/>
            <person name="Carmona M."/>
            <person name="Faoro H."/>
            <person name="Cruz L.M."/>
            <person name="Battistoni F."/>
            <person name="De Souza E."/>
            <person name="Pedrosa F."/>
            <person name="Chen W.-M."/>
            <person name="Poole P.S."/>
            <person name="Dixon R.A."/>
            <person name="James E.K."/>
        </authorList>
    </citation>
    <scope>NUCLEOTIDE SEQUENCE [LARGE SCALE GENOMIC DNA]</scope>
    <source>
        <strain evidence="3 4">Td21</strain>
    </source>
</reference>
<name>A0ABX1PXD4_9RHOO</name>
<feature type="domain" description="VWFA" evidence="2">
    <location>
        <begin position="314"/>
        <end position="418"/>
    </location>
</feature>
<comment type="caution">
    <text evidence="3">The sequence shown here is derived from an EMBL/GenBank/DDBJ whole genome shotgun (WGS) entry which is preliminary data.</text>
</comment>
<protein>
    <submittedName>
        <fullName evidence="3">VWA domain-containing protein</fullName>
    </submittedName>
</protein>
<dbReference type="PANTHER" id="PTHR36846:SF1">
    <property type="entry name" value="PROTEIN VIAA"/>
    <property type="match status" value="1"/>
</dbReference>
<proteinExistence type="predicted"/>
<gene>
    <name evidence="3" type="ORF">GPA22_04045</name>
</gene>
<dbReference type="PANTHER" id="PTHR36846">
    <property type="entry name" value="PROTEIN VIAA"/>
    <property type="match status" value="1"/>
</dbReference>
<evidence type="ECO:0000259" key="2">
    <source>
        <dbReference type="Pfam" id="PF13519"/>
    </source>
</evidence>
<dbReference type="SUPFAM" id="SSF53300">
    <property type="entry name" value="vWA-like"/>
    <property type="match status" value="1"/>
</dbReference>